<dbReference type="Proteomes" id="UP000599688">
    <property type="component" value="Unassembled WGS sequence"/>
</dbReference>
<reference evidence="3 4" key="1">
    <citation type="journal article" date="2014" name="Int. J. Syst. Evol. Microbiol.">
        <title>Complete genome sequence of Corynebacterium casei LMG S-19264T (=DSM 44701T), isolated from a smear-ripened cheese.</title>
        <authorList>
            <consortium name="US DOE Joint Genome Institute (JGI-PGF)"/>
            <person name="Walter F."/>
            <person name="Albersmeier A."/>
            <person name="Kalinowski J."/>
            <person name="Ruckert C."/>
        </authorList>
    </citation>
    <scope>NUCLEOTIDE SEQUENCE [LARGE SCALE GENOMIC DNA]</scope>
    <source>
        <strain evidence="3 4">CGMCC 1.12925</strain>
    </source>
</reference>
<evidence type="ECO:0000313" key="4">
    <source>
        <dbReference type="Proteomes" id="UP000599688"/>
    </source>
</evidence>
<organism evidence="3 4">
    <name type="scientific">Psychroflexus salis</name>
    <dbReference type="NCBI Taxonomy" id="1526574"/>
    <lineage>
        <taxon>Bacteria</taxon>
        <taxon>Pseudomonadati</taxon>
        <taxon>Bacteroidota</taxon>
        <taxon>Flavobacteriia</taxon>
        <taxon>Flavobacteriales</taxon>
        <taxon>Flavobacteriaceae</taxon>
        <taxon>Psychroflexus</taxon>
    </lineage>
</organism>
<evidence type="ECO:0000256" key="1">
    <source>
        <dbReference type="SAM" id="MobiDB-lite"/>
    </source>
</evidence>
<feature type="region of interest" description="Disordered" evidence="1">
    <location>
        <begin position="151"/>
        <end position="174"/>
    </location>
</feature>
<dbReference type="EMBL" id="BMGL01000006">
    <property type="protein sequence ID" value="GGE12204.1"/>
    <property type="molecule type" value="Genomic_DNA"/>
</dbReference>
<accession>A0A917E9E1</accession>
<gene>
    <name evidence="3" type="ORF">GCM10010831_12020</name>
</gene>
<evidence type="ECO:0000259" key="2">
    <source>
        <dbReference type="Pfam" id="PF07929"/>
    </source>
</evidence>
<keyword evidence="4" id="KW-1185">Reference proteome</keyword>
<name>A0A917E9E1_9FLAO</name>
<sequence>MKIFRIRAILDVLDDVFRDIEIKEDNTLEDLHNVINQSFGFDGTEMASFYIANEEWNQGEEIVLFDVSEGRSSTRLMNETKLTDVLSKSQTKLIYVYDFLNMWTFYVELGDIATPVDTTDYPNLLFAQGQLPDSPPEKQFEAEKLDDFDDELKDDFDNEDFENLDDFDFDQNWN</sequence>
<proteinExistence type="predicted"/>
<feature type="domain" description="Plasmid pRiA4b Orf3-like" evidence="2">
    <location>
        <begin position="12"/>
        <end position="170"/>
    </location>
</feature>
<dbReference type="Pfam" id="PF07929">
    <property type="entry name" value="PRiA4_ORF3"/>
    <property type="match status" value="1"/>
</dbReference>
<dbReference type="Gene3D" id="3.10.290.30">
    <property type="entry name" value="MM3350-like"/>
    <property type="match status" value="1"/>
</dbReference>
<evidence type="ECO:0000313" key="3">
    <source>
        <dbReference type="EMBL" id="GGE12204.1"/>
    </source>
</evidence>
<dbReference type="InterPro" id="IPR012912">
    <property type="entry name" value="Plasmid_pRiA4b_Orf3-like"/>
</dbReference>
<dbReference type="RefSeq" id="WP_188405911.1">
    <property type="nucleotide sequence ID" value="NZ_BMGL01000006.1"/>
</dbReference>
<dbReference type="SUPFAM" id="SSF159941">
    <property type="entry name" value="MM3350-like"/>
    <property type="match status" value="1"/>
</dbReference>
<protein>
    <recommendedName>
        <fullName evidence="2">Plasmid pRiA4b Orf3-like domain-containing protein</fullName>
    </recommendedName>
</protein>
<comment type="caution">
    <text evidence="3">The sequence shown here is derived from an EMBL/GenBank/DDBJ whole genome shotgun (WGS) entry which is preliminary data.</text>
</comment>
<dbReference type="InterPro" id="IPR024047">
    <property type="entry name" value="MM3350-like_sf"/>
</dbReference>
<dbReference type="AlphaFoldDB" id="A0A917E9E1"/>